<keyword evidence="1" id="KW-0489">Methyltransferase</keyword>
<reference evidence="1 2" key="1">
    <citation type="submission" date="2022-01" db="EMBL/GenBank/DDBJ databases">
        <title>Whole genome-based taxonomy of the Shewanellaceae.</title>
        <authorList>
            <person name="Martin-Rodriguez A.J."/>
        </authorList>
    </citation>
    <scope>NUCLEOTIDE SEQUENCE [LARGE SCALE GENOMIC DNA]</scope>
    <source>
        <strain evidence="1 2">JCM 17801</strain>
    </source>
</reference>
<dbReference type="PANTHER" id="PTHR20974">
    <property type="entry name" value="UPF0585 PROTEIN CG18661"/>
    <property type="match status" value="1"/>
</dbReference>
<evidence type="ECO:0000313" key="2">
    <source>
        <dbReference type="Proteomes" id="UP001203212"/>
    </source>
</evidence>
<dbReference type="GO" id="GO:0008168">
    <property type="term" value="F:methyltransferase activity"/>
    <property type="evidence" value="ECO:0007669"/>
    <property type="project" value="UniProtKB-KW"/>
</dbReference>
<dbReference type="Pfam" id="PF06080">
    <property type="entry name" value="DUF938"/>
    <property type="match status" value="1"/>
</dbReference>
<proteinExistence type="predicted"/>
<dbReference type="SUPFAM" id="SSF53335">
    <property type="entry name" value="S-adenosyl-L-methionine-dependent methyltransferases"/>
    <property type="match status" value="1"/>
</dbReference>
<dbReference type="GO" id="GO:0032259">
    <property type="term" value="P:methylation"/>
    <property type="evidence" value="ECO:0007669"/>
    <property type="project" value="UniProtKB-KW"/>
</dbReference>
<name>A0ABT0KWK4_9GAMM</name>
<accession>A0ABT0KWK4</accession>
<evidence type="ECO:0000313" key="1">
    <source>
        <dbReference type="EMBL" id="MCL1115842.1"/>
    </source>
</evidence>
<dbReference type="Gene3D" id="3.40.50.150">
    <property type="entry name" value="Vaccinia Virus protein VP39"/>
    <property type="match status" value="1"/>
</dbReference>
<protein>
    <submittedName>
        <fullName evidence="1">Class I SAM-dependent methyltransferase</fullName>
    </submittedName>
</protein>
<organism evidence="1 2">
    <name type="scientific">Shewanella aestuarii</name>
    <dbReference type="NCBI Taxonomy" id="1028752"/>
    <lineage>
        <taxon>Bacteria</taxon>
        <taxon>Pseudomonadati</taxon>
        <taxon>Pseudomonadota</taxon>
        <taxon>Gammaproteobacteria</taxon>
        <taxon>Alteromonadales</taxon>
        <taxon>Shewanellaceae</taxon>
        <taxon>Shewanella</taxon>
    </lineage>
</organism>
<gene>
    <name evidence="1" type="ORF">L2689_01090</name>
</gene>
<dbReference type="InterPro" id="IPR010342">
    <property type="entry name" value="DUF938"/>
</dbReference>
<dbReference type="Proteomes" id="UP001203212">
    <property type="component" value="Unassembled WGS sequence"/>
</dbReference>
<dbReference type="PANTHER" id="PTHR20974:SF0">
    <property type="entry name" value="UPF0585 PROTEIN CG18661"/>
    <property type="match status" value="1"/>
</dbReference>
<dbReference type="InterPro" id="IPR029063">
    <property type="entry name" value="SAM-dependent_MTases_sf"/>
</dbReference>
<dbReference type="EMBL" id="JAKILK010000001">
    <property type="protein sequence ID" value="MCL1115842.1"/>
    <property type="molecule type" value="Genomic_DNA"/>
</dbReference>
<keyword evidence="2" id="KW-1185">Reference proteome</keyword>
<sequence length="199" mass="22747">MELAQLPFSQACENNQRPILDVLKPKLTDSLQLLEVGSGTGQHATFFAHQLPHLTWQASDQHCNINHINCRINHFKRSNLPSAIALDISQTWPTQNYDAVFTANTLHIVNRQLVEAFFAGVAKITLTNANLFIYGPFNYQKQYTSDSNANFDIWLKQRDPQSGIRDIEWIVELANAQQFELVEDVSMPANNRLVHFIKR</sequence>
<comment type="caution">
    <text evidence="1">The sequence shown here is derived from an EMBL/GenBank/DDBJ whole genome shotgun (WGS) entry which is preliminary data.</text>
</comment>
<keyword evidence="1" id="KW-0808">Transferase</keyword>